<dbReference type="InterPro" id="IPR032675">
    <property type="entry name" value="LRR_dom_sf"/>
</dbReference>
<dbReference type="InterPro" id="IPR045344">
    <property type="entry name" value="C-JID"/>
</dbReference>
<dbReference type="Pfam" id="PF20160">
    <property type="entry name" value="C-JID"/>
    <property type="match status" value="1"/>
</dbReference>
<evidence type="ECO:0000313" key="4">
    <source>
        <dbReference type="EMBL" id="CDP04902.1"/>
    </source>
</evidence>
<name>A0A068U9D4_COFCA</name>
<dbReference type="EMBL" id="HG739098">
    <property type="protein sequence ID" value="CDP04902.1"/>
    <property type="molecule type" value="Genomic_DNA"/>
</dbReference>
<evidence type="ECO:0000256" key="1">
    <source>
        <dbReference type="ARBA" id="ARBA00022614"/>
    </source>
</evidence>
<dbReference type="PANTHER" id="PTHR11017:SF573">
    <property type="entry name" value="ADP-RIBOSYL CYCLASE_CYCLIC ADP-RIBOSE HYDROLASE"/>
    <property type="match status" value="1"/>
</dbReference>
<evidence type="ECO:0000313" key="5">
    <source>
        <dbReference type="Proteomes" id="UP000295252"/>
    </source>
</evidence>
<protein>
    <recommendedName>
        <fullName evidence="3">C-JID domain-containing protein</fullName>
    </recommendedName>
</protein>
<dbReference type="SUPFAM" id="SSF52058">
    <property type="entry name" value="L domain-like"/>
    <property type="match status" value="1"/>
</dbReference>
<dbReference type="Gramene" id="CDP04902">
    <property type="protein sequence ID" value="CDP04902"/>
    <property type="gene ID" value="GSCOC_T00019767001"/>
</dbReference>
<evidence type="ECO:0000259" key="3">
    <source>
        <dbReference type="Pfam" id="PF20160"/>
    </source>
</evidence>
<dbReference type="InterPro" id="IPR001611">
    <property type="entry name" value="Leu-rich_rpt"/>
</dbReference>
<keyword evidence="5" id="KW-1185">Reference proteome</keyword>
<dbReference type="PhylomeDB" id="A0A068U9D4"/>
<accession>A0A068U9D4</accession>
<dbReference type="PANTHER" id="PTHR11017">
    <property type="entry name" value="LEUCINE-RICH REPEAT-CONTAINING PROTEIN"/>
    <property type="match status" value="1"/>
</dbReference>
<dbReference type="Proteomes" id="UP000295252">
    <property type="component" value="Chromosome III"/>
</dbReference>
<keyword evidence="1" id="KW-0433">Leucine-rich repeat</keyword>
<dbReference type="InterPro" id="IPR044974">
    <property type="entry name" value="Disease_R_plants"/>
</dbReference>
<evidence type="ECO:0000256" key="2">
    <source>
        <dbReference type="ARBA" id="ARBA00022737"/>
    </source>
</evidence>
<dbReference type="FunCoup" id="A0A068U9D4">
    <property type="interactions" value="232"/>
</dbReference>
<dbReference type="Pfam" id="PF00560">
    <property type="entry name" value="LRR_1"/>
    <property type="match status" value="1"/>
</dbReference>
<keyword evidence="2" id="KW-0677">Repeat</keyword>
<feature type="domain" description="C-JID" evidence="3">
    <location>
        <begin position="336"/>
        <end position="471"/>
    </location>
</feature>
<dbReference type="OrthoDB" id="1733683at2759"/>
<organism evidence="4 5">
    <name type="scientific">Coffea canephora</name>
    <name type="common">Robusta coffee</name>
    <dbReference type="NCBI Taxonomy" id="49390"/>
    <lineage>
        <taxon>Eukaryota</taxon>
        <taxon>Viridiplantae</taxon>
        <taxon>Streptophyta</taxon>
        <taxon>Embryophyta</taxon>
        <taxon>Tracheophyta</taxon>
        <taxon>Spermatophyta</taxon>
        <taxon>Magnoliopsida</taxon>
        <taxon>eudicotyledons</taxon>
        <taxon>Gunneridae</taxon>
        <taxon>Pentapetalae</taxon>
        <taxon>asterids</taxon>
        <taxon>lamiids</taxon>
        <taxon>Gentianales</taxon>
        <taxon>Rubiaceae</taxon>
        <taxon>Ixoroideae</taxon>
        <taxon>Gardenieae complex</taxon>
        <taxon>Bertiereae - Coffeeae clade</taxon>
        <taxon>Coffeeae</taxon>
        <taxon>Coffea</taxon>
    </lineage>
</organism>
<dbReference type="Gene3D" id="3.80.10.10">
    <property type="entry name" value="Ribonuclease Inhibitor"/>
    <property type="match status" value="2"/>
</dbReference>
<proteinExistence type="predicted"/>
<dbReference type="GO" id="GO:0006952">
    <property type="term" value="P:defense response"/>
    <property type="evidence" value="ECO:0007669"/>
    <property type="project" value="InterPro"/>
</dbReference>
<dbReference type="InParanoid" id="A0A068U9D4"/>
<reference evidence="5" key="1">
    <citation type="journal article" date="2014" name="Science">
        <title>The coffee genome provides insight into the convergent evolution of caffeine biosynthesis.</title>
        <authorList>
            <person name="Denoeud F."/>
            <person name="Carretero-Paulet L."/>
            <person name="Dereeper A."/>
            <person name="Droc G."/>
            <person name="Guyot R."/>
            <person name="Pietrella M."/>
            <person name="Zheng C."/>
            <person name="Alberti A."/>
            <person name="Anthony F."/>
            <person name="Aprea G."/>
            <person name="Aury J.M."/>
            <person name="Bento P."/>
            <person name="Bernard M."/>
            <person name="Bocs S."/>
            <person name="Campa C."/>
            <person name="Cenci A."/>
            <person name="Combes M.C."/>
            <person name="Crouzillat D."/>
            <person name="Da Silva C."/>
            <person name="Daddiego L."/>
            <person name="De Bellis F."/>
            <person name="Dussert S."/>
            <person name="Garsmeur O."/>
            <person name="Gayraud T."/>
            <person name="Guignon V."/>
            <person name="Jahn K."/>
            <person name="Jamilloux V."/>
            <person name="Joet T."/>
            <person name="Labadie K."/>
            <person name="Lan T."/>
            <person name="Leclercq J."/>
            <person name="Lepelley M."/>
            <person name="Leroy T."/>
            <person name="Li L.T."/>
            <person name="Librado P."/>
            <person name="Lopez L."/>
            <person name="Munoz A."/>
            <person name="Noel B."/>
            <person name="Pallavicini A."/>
            <person name="Perrotta G."/>
            <person name="Poncet V."/>
            <person name="Pot D."/>
            <person name="Priyono X."/>
            <person name="Rigoreau M."/>
            <person name="Rouard M."/>
            <person name="Rozas J."/>
            <person name="Tranchant-Dubreuil C."/>
            <person name="VanBuren R."/>
            <person name="Zhang Q."/>
            <person name="Andrade A.C."/>
            <person name="Argout X."/>
            <person name="Bertrand B."/>
            <person name="de Kochko A."/>
            <person name="Graziosi G."/>
            <person name="Henry R.J."/>
            <person name="Jayarama X."/>
            <person name="Ming R."/>
            <person name="Nagai C."/>
            <person name="Rounsley S."/>
            <person name="Sankoff D."/>
            <person name="Giuliano G."/>
            <person name="Albert V.A."/>
            <person name="Wincker P."/>
            <person name="Lashermes P."/>
        </authorList>
    </citation>
    <scope>NUCLEOTIDE SEQUENCE [LARGE SCALE GENOMIC DNA]</scope>
    <source>
        <strain evidence="5">cv. DH200-94</strain>
    </source>
</reference>
<dbReference type="AlphaFoldDB" id="A0A068U9D4"/>
<dbReference type="OMA" id="NSINGCK"/>
<sequence length="485" mass="54954">MIKLTLLKIHNACVSRGPNHLPNEIRWLNWHGYPSKFLPDSFQAEKLVGLKLQNNRIIELWKGIKFLNKLKFINLSHSQKLIRTPDFTGILPLERLVLESCSSLIEIHSSTGYLKSLKLLNLQNCTTTAVKELPPSIENLAALVVLNLSYCKTLILSGCSKLGRLPEELGYIESLEEIYGDETAISQPPSSIILLKNPRTLSLRGYSRGFVFPSVSGLNSLAILDLSDCSMLDGGLPCDLGSLSSLQELNLGRNNFSSIYASSIRNISRLRILELIGCKRFQILPELPPSIEQVYADDCTILQGEPNLLTKSQKLNTVSFTNFEYLHSWTKYSSLFHLQDTGHSISVQLPPNWYCNEFMGMAICIVFGLKTPVMVVRNVNRENTAVIPVQYRYKGRDKLSTPAVISLGVIESETNVDSEHTCLAYLPRRKLSQIPQNWRSNDWTCIELPSYTLQFMEFKVWGVRLVYQKDVGEIENVHWDFQLIE</sequence>
<gene>
    <name evidence="4" type="ORF">GSCOC_T00019767001</name>
</gene>